<comment type="pathway">
    <text evidence="1 5">Amino-acid biosynthesis; L-histidine biosynthesis; L-histidine from 5-phospho-alpha-D-ribose 1-diphosphate: step 6/9.</text>
</comment>
<dbReference type="NCBIfam" id="NF002114">
    <property type="entry name" value="PRK00951.2-4"/>
    <property type="match status" value="1"/>
</dbReference>
<evidence type="ECO:0000256" key="4">
    <source>
        <dbReference type="ARBA" id="ARBA00023239"/>
    </source>
</evidence>
<keyword evidence="4 5" id="KW-0456">Lyase</keyword>
<dbReference type="EC" id="4.2.1.19" evidence="5"/>
<dbReference type="NCBIfam" id="NF002107">
    <property type="entry name" value="PRK00951.1-2"/>
    <property type="match status" value="1"/>
</dbReference>
<reference evidence="6 7" key="1">
    <citation type="submission" date="2020-08" db="EMBL/GenBank/DDBJ databases">
        <title>A Genomic Blueprint of the Chicken Gut Microbiome.</title>
        <authorList>
            <person name="Gilroy R."/>
            <person name="Ravi A."/>
            <person name="Getino M."/>
            <person name="Pursley I."/>
            <person name="Horton D.L."/>
            <person name="Alikhan N.-F."/>
            <person name="Baker D."/>
            <person name="Gharbi K."/>
            <person name="Hall N."/>
            <person name="Watson M."/>
            <person name="Adriaenssens E.M."/>
            <person name="Foster-Nyarko E."/>
            <person name="Jarju S."/>
            <person name="Secka A."/>
            <person name="Antonio M."/>
            <person name="Oren A."/>
            <person name="Chaudhuri R."/>
            <person name="La Ragione R.M."/>
            <person name="Hildebrand F."/>
            <person name="Pallen M.J."/>
        </authorList>
    </citation>
    <scope>NUCLEOTIDE SEQUENCE [LARGE SCALE GENOMIC DNA]</scope>
    <source>
        <strain evidence="6 7">Sa3CVN1</strain>
    </source>
</reference>
<keyword evidence="7" id="KW-1185">Reference proteome</keyword>
<proteinExistence type="inferred from homology"/>
<evidence type="ECO:0000256" key="2">
    <source>
        <dbReference type="ARBA" id="ARBA00022605"/>
    </source>
</evidence>
<comment type="similarity">
    <text evidence="5">Belongs to the imidazoleglycerol-phosphate dehydratase family.</text>
</comment>
<dbReference type="CDD" id="cd07914">
    <property type="entry name" value="IGPD"/>
    <property type="match status" value="1"/>
</dbReference>
<comment type="caution">
    <text evidence="6">The sequence shown here is derived from an EMBL/GenBank/DDBJ whole genome shotgun (WGS) entry which is preliminary data.</text>
</comment>
<keyword evidence="3 5" id="KW-0368">Histidine biosynthesis</keyword>
<dbReference type="EMBL" id="JACSRA010000033">
    <property type="protein sequence ID" value="MBD7913016.1"/>
    <property type="molecule type" value="Genomic_DNA"/>
</dbReference>
<gene>
    <name evidence="5 6" type="primary">hisB</name>
    <name evidence="6" type="ORF">H9661_16815</name>
</gene>
<dbReference type="Pfam" id="PF00475">
    <property type="entry name" value="IGPD"/>
    <property type="match status" value="1"/>
</dbReference>
<name>A0ABR8PXX1_9CLOT</name>
<dbReference type="HAMAP" id="MF_00076">
    <property type="entry name" value="HisB"/>
    <property type="match status" value="1"/>
</dbReference>
<keyword evidence="5" id="KW-0963">Cytoplasm</keyword>
<protein>
    <recommendedName>
        <fullName evidence="5">Imidazoleglycerol-phosphate dehydratase</fullName>
        <shortName evidence="5">IGPD</shortName>
        <ecNumber evidence="5">4.2.1.19</ecNumber>
    </recommendedName>
</protein>
<evidence type="ECO:0000256" key="1">
    <source>
        <dbReference type="ARBA" id="ARBA00005047"/>
    </source>
</evidence>
<comment type="catalytic activity">
    <reaction evidence="5">
        <text>D-erythro-1-(imidazol-4-yl)glycerol 3-phosphate = 3-(imidazol-4-yl)-2-oxopropyl phosphate + H2O</text>
        <dbReference type="Rhea" id="RHEA:11040"/>
        <dbReference type="ChEBI" id="CHEBI:15377"/>
        <dbReference type="ChEBI" id="CHEBI:57766"/>
        <dbReference type="ChEBI" id="CHEBI:58278"/>
        <dbReference type="EC" id="4.2.1.19"/>
    </reaction>
</comment>
<dbReference type="NCBIfam" id="NF002111">
    <property type="entry name" value="PRK00951.2-1"/>
    <property type="match status" value="1"/>
</dbReference>
<accession>A0ABR8PXX1</accession>
<dbReference type="InterPro" id="IPR038494">
    <property type="entry name" value="IGPD_sf"/>
</dbReference>
<dbReference type="InterPro" id="IPR020565">
    <property type="entry name" value="ImidazoleglycerP_deHydtase_CS"/>
</dbReference>
<dbReference type="Proteomes" id="UP000627781">
    <property type="component" value="Unassembled WGS sequence"/>
</dbReference>
<dbReference type="Gene3D" id="3.30.230.40">
    <property type="entry name" value="Imidazole glycerol phosphate dehydratase, domain 1"/>
    <property type="match status" value="2"/>
</dbReference>
<evidence type="ECO:0000313" key="6">
    <source>
        <dbReference type="EMBL" id="MBD7913016.1"/>
    </source>
</evidence>
<comment type="subcellular location">
    <subcellularLocation>
        <location evidence="5">Cytoplasm</location>
    </subcellularLocation>
</comment>
<dbReference type="InterPro" id="IPR020568">
    <property type="entry name" value="Ribosomal_Su5_D2-typ_SF"/>
</dbReference>
<evidence type="ECO:0000256" key="5">
    <source>
        <dbReference type="HAMAP-Rule" id="MF_00076"/>
    </source>
</evidence>
<organism evidence="6 7">
    <name type="scientific">Clostridium cibarium</name>
    <dbReference type="NCBI Taxonomy" id="2762247"/>
    <lineage>
        <taxon>Bacteria</taxon>
        <taxon>Bacillati</taxon>
        <taxon>Bacillota</taxon>
        <taxon>Clostridia</taxon>
        <taxon>Eubacteriales</taxon>
        <taxon>Clostridiaceae</taxon>
        <taxon>Clostridium</taxon>
    </lineage>
</organism>
<sequence>MEKRIVALERNTKETQIKLSLNLDGTGKTSIETGVGFFDHMLDLMAFHGMFDLDIKAKGDLVVCDHHLVEDVGIIFGKAFLKALGDKRGIRRYGTFFLPMDESLAQVSLDISGRSFLVFDCNFNRESIGNFSTEMVKEFFRAFAFNSEITLHERIIYGENDHHKIEALFKATGRAIREAKEVDKSNMVIPSSKGML</sequence>
<dbReference type="SUPFAM" id="SSF54211">
    <property type="entry name" value="Ribosomal protein S5 domain 2-like"/>
    <property type="match status" value="2"/>
</dbReference>
<evidence type="ECO:0000256" key="3">
    <source>
        <dbReference type="ARBA" id="ARBA00023102"/>
    </source>
</evidence>
<dbReference type="RefSeq" id="WP_143318164.1">
    <property type="nucleotide sequence ID" value="NZ_JACSRA010000033.1"/>
</dbReference>
<dbReference type="PANTHER" id="PTHR23133">
    <property type="entry name" value="IMIDAZOLEGLYCEROL-PHOSPHATE DEHYDRATASE HIS7"/>
    <property type="match status" value="1"/>
</dbReference>
<dbReference type="PROSITE" id="PS00955">
    <property type="entry name" value="IGP_DEHYDRATASE_2"/>
    <property type="match status" value="1"/>
</dbReference>
<evidence type="ECO:0000313" key="7">
    <source>
        <dbReference type="Proteomes" id="UP000627781"/>
    </source>
</evidence>
<dbReference type="InterPro" id="IPR000807">
    <property type="entry name" value="ImidazoleglycerolP_deHydtase"/>
</dbReference>
<dbReference type="PANTHER" id="PTHR23133:SF2">
    <property type="entry name" value="IMIDAZOLEGLYCEROL-PHOSPHATE DEHYDRATASE"/>
    <property type="match status" value="1"/>
</dbReference>
<keyword evidence="2 5" id="KW-0028">Amino-acid biosynthesis</keyword>